<evidence type="ECO:0000313" key="5">
    <source>
        <dbReference type="Proteomes" id="UP000241421"/>
    </source>
</evidence>
<keyword evidence="2" id="KW-1133">Transmembrane helix</keyword>
<evidence type="ECO:0000313" key="4">
    <source>
        <dbReference type="EMBL" id="PWF55646.1"/>
    </source>
</evidence>
<feature type="transmembrane region" description="Helical" evidence="2">
    <location>
        <begin position="1193"/>
        <end position="1211"/>
    </location>
</feature>
<feature type="chain" id="PRO_5015732333" evidence="3">
    <location>
        <begin position="29"/>
        <end position="1394"/>
    </location>
</feature>
<gene>
    <name evidence="4" type="ORF">C7C56_000830</name>
</gene>
<feature type="signal peptide" evidence="3">
    <location>
        <begin position="1"/>
        <end position="28"/>
    </location>
</feature>
<reference evidence="4 5" key="1">
    <citation type="submission" date="2018-04" db="EMBL/GenBank/DDBJ databases">
        <title>Massilia violaceinigra sp. nov., a novel purple-pigmented bacterium isolated from Tianshan glacier, Xinjiang, China.</title>
        <authorList>
            <person name="Wang H."/>
        </authorList>
    </citation>
    <scope>NUCLEOTIDE SEQUENCE [LARGE SCALE GENOMIC DNA]</scope>
    <source>
        <strain evidence="4 5">B448-2</strain>
    </source>
</reference>
<feature type="transmembrane region" description="Helical" evidence="2">
    <location>
        <begin position="1329"/>
        <end position="1350"/>
    </location>
</feature>
<name>A0A2U2I7C7_9BURK</name>
<keyword evidence="3" id="KW-0732">Signal</keyword>
<feature type="region of interest" description="Disordered" evidence="1">
    <location>
        <begin position="1366"/>
        <end position="1394"/>
    </location>
</feature>
<keyword evidence="2" id="KW-0472">Membrane</keyword>
<feature type="transmembrane region" description="Helical" evidence="2">
    <location>
        <begin position="695"/>
        <end position="716"/>
    </location>
</feature>
<feature type="transmembrane region" description="Helical" evidence="2">
    <location>
        <begin position="483"/>
        <end position="509"/>
    </location>
</feature>
<sequence length="1394" mass="152051">MIKVWPRALAGNILASALGLLLAASAAAGPLTKDETPAPLRPWTEWVLHENTDRACPYFYNDSETRRCSWPASIELVLDAKGGSFEQTIQVYKPLWVALPGNAEFWPLEVKIGGKAAVVTAKSDMPGVTLPIGAHRVTGSFRWAEMPETLQLPVDTALVALRLDDRVVAAPKLADGGQLWLQSRAQDSAVATDRLEMRVSRKLSDNIPFVVTTELRLTVSGKNREVLIPTLLLPGTVPAALTSELPARIEPDGSLRIQLRPGDWSVSLEARHLKAPAALTLPAGAQPLVAEEVWVFEAHNQLRVVSPQGSTPIDAKQAVLPDEWKHLPAFRIKPGESLKLVESKRGNPDPGPDQLGLRRTIWLDFDGGGYTMHDDITGNLSRSWRLEMANPGVLGRVTIDNEDQFITRQAADPGVELRTGKANIGADSRIESGTRAFSATGWRQDFQTVSAQLHLPPGWRLFAASGTDATNGSWVSKWTLLDMFVVLIIGLAFGKLWSPGWGLAALLTLALIYHEPNAPRWIWLAVLAGVALLKVLPLTGRAWQAVRLYRALALLALALWMLPFSVTQIRQALYPVLEIPAETSHGMTGRSRQSLDEAAEAAPAAADGETQAIIVEEKIAQLSDAPVAMMAPPPLPPKDSSSYVRAESGLDKLDPNAIVQTGPGLPRWSWRSYELVWNGPVEQDAQLRLWLLPPALVAFLCLLRVLLLALLFGRLMERPLAWPRLKRAPSAAAALLAVLLAAPLLAPPDAHASEPVAESADKAPPADMLEELKRRLLLPADCQPNCVELSRMQIQARGASLQLRLEVHALDHAAVNLPGAVGQWQAQTVLLDGKPASAMVRDDTGTMWLALPPGVHEIVMQGDIGALENVLLPLHMKPRRVDTSLEGWTVSGLRENGRADANVQLTRTVQNTQAGKGAAAVDFPPFVRVTRTITLGLRWTVHTVVERIAPANGPIQVEVALLPGESLTSSEPRIVDGKAMVSLSPQSGSVSWQSSLKERPVLALKAAAGANQIELWRLDAGKQWHVVPTGVPAIEHQDGSARWMPLWRPWPGEQVTLAISKPLGVAGQTLTMDESTMTVTPGERSSSVALRISLRASRGGLHPLTLPENAILEKVSVGDTELPLRLDGRILRVPLQSGEQEVRIDWRQPGGVSTFYRTPEVDPGLASVNATIMVHMPQDRWTMLLGGPRMGPAVLLWGLVLVIGMVALALGRSTLTPLKSWHWFLLGLGLTQVEYPLAIVIVGWLLALGYRRQYGALLGDRRFKLAQVLLVVWTLAALAGLFVALTQTLIGFPNMQVAGNLSDRDAYRWFADRMADQLPQAWIISLPLLAYRLLMLLWCLWLAYALLSWLKWGWSCFSEQGYWRAPKPKPIKGDTPEDLATAEESTGAPTPVKE</sequence>
<dbReference type="OrthoDB" id="220327at2"/>
<dbReference type="EMBL" id="PXWF02000016">
    <property type="protein sequence ID" value="PWF55646.1"/>
    <property type="molecule type" value="Genomic_DNA"/>
</dbReference>
<comment type="caution">
    <text evidence="4">The sequence shown here is derived from an EMBL/GenBank/DDBJ whole genome shotgun (WGS) entry which is preliminary data.</text>
</comment>
<feature type="transmembrane region" description="Helical" evidence="2">
    <location>
        <begin position="521"/>
        <end position="542"/>
    </location>
</feature>
<accession>A0A2U2I7C7</accession>
<protein>
    <submittedName>
        <fullName evidence="4">Uncharacterized protein</fullName>
    </submittedName>
</protein>
<keyword evidence="5" id="KW-1185">Reference proteome</keyword>
<feature type="transmembrane region" description="Helical" evidence="2">
    <location>
        <begin position="1268"/>
        <end position="1290"/>
    </location>
</feature>
<feature type="transmembrane region" description="Helical" evidence="2">
    <location>
        <begin position="1223"/>
        <end position="1247"/>
    </location>
</feature>
<proteinExistence type="predicted"/>
<dbReference type="Proteomes" id="UP000241421">
    <property type="component" value="Unassembled WGS sequence"/>
</dbReference>
<dbReference type="RefSeq" id="WP_106755610.1">
    <property type="nucleotide sequence ID" value="NZ_PXWF02000016.1"/>
</dbReference>
<evidence type="ECO:0000256" key="1">
    <source>
        <dbReference type="SAM" id="MobiDB-lite"/>
    </source>
</evidence>
<organism evidence="4 5">
    <name type="scientific">Massilia glaciei</name>
    <dbReference type="NCBI Taxonomy" id="1524097"/>
    <lineage>
        <taxon>Bacteria</taxon>
        <taxon>Pseudomonadati</taxon>
        <taxon>Pseudomonadota</taxon>
        <taxon>Betaproteobacteria</taxon>
        <taxon>Burkholderiales</taxon>
        <taxon>Oxalobacteraceae</taxon>
        <taxon>Telluria group</taxon>
        <taxon>Massilia</taxon>
    </lineage>
</organism>
<evidence type="ECO:0000256" key="3">
    <source>
        <dbReference type="SAM" id="SignalP"/>
    </source>
</evidence>
<feature type="transmembrane region" description="Helical" evidence="2">
    <location>
        <begin position="548"/>
        <end position="566"/>
    </location>
</feature>
<evidence type="ECO:0000256" key="2">
    <source>
        <dbReference type="SAM" id="Phobius"/>
    </source>
</evidence>
<keyword evidence="2" id="KW-0812">Transmembrane</keyword>